<evidence type="ECO:0000313" key="1">
    <source>
        <dbReference type="EMBL" id="OSM01675.1"/>
    </source>
</evidence>
<dbReference type="InterPro" id="IPR007435">
    <property type="entry name" value="DUF484"/>
</dbReference>
<dbReference type="STRING" id="1434232.MAIT1_01692"/>
<evidence type="ECO:0000313" key="2">
    <source>
        <dbReference type="Proteomes" id="UP000194003"/>
    </source>
</evidence>
<accession>A0A1Y2K3S0</accession>
<organism evidence="1 2">
    <name type="scientific">Magnetofaba australis IT-1</name>
    <dbReference type="NCBI Taxonomy" id="1434232"/>
    <lineage>
        <taxon>Bacteria</taxon>
        <taxon>Pseudomonadati</taxon>
        <taxon>Pseudomonadota</taxon>
        <taxon>Magnetococcia</taxon>
        <taxon>Magnetococcales</taxon>
        <taxon>Magnetococcaceae</taxon>
        <taxon>Magnetofaba</taxon>
    </lineage>
</organism>
<keyword evidence="2" id="KW-1185">Reference proteome</keyword>
<dbReference type="PANTHER" id="PTHR38765:SF1">
    <property type="entry name" value="DUF484 DOMAIN-CONTAINING PROTEIN"/>
    <property type="match status" value="1"/>
</dbReference>
<dbReference type="Gene3D" id="3.30.450.40">
    <property type="match status" value="1"/>
</dbReference>
<comment type="caution">
    <text evidence="1">The sequence shown here is derived from an EMBL/GenBank/DDBJ whole genome shotgun (WGS) entry which is preliminary data.</text>
</comment>
<reference evidence="1 2" key="1">
    <citation type="journal article" date="2016" name="BMC Genomics">
        <title>Combined genomic and structural analyses of a cultured magnetotactic bacterium reveals its niche adaptation to a dynamic environment.</title>
        <authorList>
            <person name="Araujo A.C."/>
            <person name="Morillo V."/>
            <person name="Cypriano J."/>
            <person name="Teixeira L.C."/>
            <person name="Leao P."/>
            <person name="Lyra S."/>
            <person name="Almeida L.G."/>
            <person name="Bazylinski D.A."/>
            <person name="Vasconcellos A.T."/>
            <person name="Abreu F."/>
            <person name="Lins U."/>
        </authorList>
    </citation>
    <scope>NUCLEOTIDE SEQUENCE [LARGE SCALE GENOMIC DNA]</scope>
    <source>
        <strain evidence="1 2">IT-1</strain>
    </source>
</reference>
<dbReference type="InterPro" id="IPR029016">
    <property type="entry name" value="GAF-like_dom_sf"/>
</dbReference>
<dbReference type="EMBL" id="LVJN01000020">
    <property type="protein sequence ID" value="OSM01675.1"/>
    <property type="molecule type" value="Genomic_DNA"/>
</dbReference>
<name>A0A1Y2K3S0_9PROT</name>
<sequence>MDPERNETAMNDLAPIPMENADRIDEEVVRNWLLANPGFFRNNSDLLPEAIHASGKVLNLEAGHLNQLRRENARIREDVEQMLERIRRNEAIHHTFHALQKRLIQSLDENCPGRLLQRAVEGLESSFGLRRVSVTLSDRSDGLAPGGDLSAFVAEGEGFACRLNTLPHEQLMTTFSRGVEPVVRVGQEALDREAFFGQCAREVRSDVIIPLYADPLAAIECAPGAPLAEPIGSLNLGGSEPNRFLPSYSTDLVRDMADIFCLLLLRAMESKQSEANQA</sequence>
<dbReference type="Proteomes" id="UP000194003">
    <property type="component" value="Unassembled WGS sequence"/>
</dbReference>
<proteinExistence type="predicted"/>
<evidence type="ECO:0008006" key="3">
    <source>
        <dbReference type="Google" id="ProtNLM"/>
    </source>
</evidence>
<protein>
    <recommendedName>
        <fullName evidence="3">DUF484 family protein</fullName>
    </recommendedName>
</protein>
<gene>
    <name evidence="1" type="ORF">MAIT1_01692</name>
</gene>
<dbReference type="PANTHER" id="PTHR38765">
    <property type="entry name" value="DUF484 DOMAIN-CONTAINING PROTEIN"/>
    <property type="match status" value="1"/>
</dbReference>
<dbReference type="Pfam" id="PF04340">
    <property type="entry name" value="DUF484"/>
    <property type="match status" value="1"/>
</dbReference>
<dbReference type="AlphaFoldDB" id="A0A1Y2K3S0"/>